<feature type="compositionally biased region" description="Basic residues" evidence="1">
    <location>
        <begin position="136"/>
        <end position="146"/>
    </location>
</feature>
<proteinExistence type="predicted"/>
<comment type="caution">
    <text evidence="2">The sequence shown here is derived from an EMBL/GenBank/DDBJ whole genome shotgun (WGS) entry which is preliminary data.</text>
</comment>
<gene>
    <name evidence="2" type="ORF">BN2476_360066</name>
</gene>
<dbReference type="AlphaFoldDB" id="A0A1N7S9C1"/>
<name>A0A1N7S9C1_9BURK</name>
<sequence>MTVCTFNSTSFRAPSSVLLKMPNVVSTAALCAVPKYSGRRLLITSSMWWEQQTAKPNGSRHVAEWIHWCDAAKIILGPKTQMSILVLGEGHACTQLTACGIADIGNQADPGGNPATRRHADEEDSVQTSASQHESRKSHFLKKRARPRDVRRSRGTVC</sequence>
<evidence type="ECO:0000256" key="1">
    <source>
        <dbReference type="SAM" id="MobiDB-lite"/>
    </source>
</evidence>
<dbReference type="EMBL" id="CYGY02000036">
    <property type="protein sequence ID" value="SIT43975.1"/>
    <property type="molecule type" value="Genomic_DNA"/>
</dbReference>
<organism evidence="2 3">
    <name type="scientific">Paraburkholderia piptadeniae</name>
    <dbReference type="NCBI Taxonomy" id="1701573"/>
    <lineage>
        <taxon>Bacteria</taxon>
        <taxon>Pseudomonadati</taxon>
        <taxon>Pseudomonadota</taxon>
        <taxon>Betaproteobacteria</taxon>
        <taxon>Burkholderiales</taxon>
        <taxon>Burkholderiaceae</taxon>
        <taxon>Paraburkholderia</taxon>
    </lineage>
</organism>
<dbReference type="Proteomes" id="UP000195569">
    <property type="component" value="Unassembled WGS sequence"/>
</dbReference>
<keyword evidence="3" id="KW-1185">Reference proteome</keyword>
<reference evidence="2" key="1">
    <citation type="submission" date="2016-12" db="EMBL/GenBank/DDBJ databases">
        <authorList>
            <person name="Moulin L."/>
        </authorList>
    </citation>
    <scope>NUCLEOTIDE SEQUENCE [LARGE SCALE GENOMIC DNA]</scope>
    <source>
        <strain evidence="2">STM 7183</strain>
    </source>
</reference>
<accession>A0A1N7S9C1</accession>
<evidence type="ECO:0000313" key="3">
    <source>
        <dbReference type="Proteomes" id="UP000195569"/>
    </source>
</evidence>
<protein>
    <submittedName>
        <fullName evidence="2">Uncharacterized protein</fullName>
    </submittedName>
</protein>
<evidence type="ECO:0000313" key="2">
    <source>
        <dbReference type="EMBL" id="SIT43975.1"/>
    </source>
</evidence>
<feature type="region of interest" description="Disordered" evidence="1">
    <location>
        <begin position="107"/>
        <end position="158"/>
    </location>
</feature>